<dbReference type="PANTHER" id="PTHR30505">
    <property type="entry name" value="FRUCTOSE-LIKE PERMEASE"/>
    <property type="match status" value="1"/>
</dbReference>
<keyword evidence="4" id="KW-0808">Transferase</keyword>
<gene>
    <name evidence="8" type="ORF">EDD61_12210</name>
</gene>
<dbReference type="InterPro" id="IPR003501">
    <property type="entry name" value="PTS_EIIB_2/3"/>
</dbReference>
<comment type="caution">
    <text evidence="8">The sequence shown here is derived from an EMBL/GenBank/DDBJ whole genome shotgun (WGS) entry which is preliminary data.</text>
</comment>
<evidence type="ECO:0000313" key="8">
    <source>
        <dbReference type="EMBL" id="TCU55646.1"/>
    </source>
</evidence>
<evidence type="ECO:0000313" key="9">
    <source>
        <dbReference type="Proteomes" id="UP000295773"/>
    </source>
</evidence>
<evidence type="ECO:0000256" key="6">
    <source>
        <dbReference type="ARBA" id="ARBA00022777"/>
    </source>
</evidence>
<keyword evidence="5" id="KW-0598">Phosphotransferase system</keyword>
<dbReference type="GO" id="GO:0090563">
    <property type="term" value="F:protein-phosphocysteine-sugar phosphotransferase activity"/>
    <property type="evidence" value="ECO:0007669"/>
    <property type="project" value="TreeGrafter"/>
</dbReference>
<evidence type="ECO:0000256" key="4">
    <source>
        <dbReference type="ARBA" id="ARBA00022679"/>
    </source>
</evidence>
<dbReference type="InterPro" id="IPR036095">
    <property type="entry name" value="PTS_EIIB-like_sf"/>
</dbReference>
<dbReference type="PANTHER" id="PTHR30505:SF0">
    <property type="entry name" value="FRUCTOSE-LIKE PTS SYSTEM EIIBC COMPONENT-RELATED"/>
    <property type="match status" value="1"/>
</dbReference>
<sequence length="97" mass="10849">MKIVAITSCATGIAHTYMAAEALKKFCKKNHHECKVETQGALGIENQLKPYEIEAADLIVFANDVGISKAERFDKYKDKIKKFSPHDVIKDPSIILK</sequence>
<dbReference type="SUPFAM" id="SSF52794">
    <property type="entry name" value="PTS system IIB component-like"/>
    <property type="match status" value="1"/>
</dbReference>
<proteinExistence type="predicted"/>
<dbReference type="GO" id="GO:0009401">
    <property type="term" value="P:phosphoenolpyruvate-dependent sugar phosphotransferase system"/>
    <property type="evidence" value="ECO:0007669"/>
    <property type="project" value="UniProtKB-KW"/>
</dbReference>
<dbReference type="NCBIfam" id="TIGR00829">
    <property type="entry name" value="FRU"/>
    <property type="match status" value="1"/>
</dbReference>
<name>A0A4R3T4T0_9FIRM</name>
<evidence type="ECO:0000256" key="2">
    <source>
        <dbReference type="ARBA" id="ARBA00022553"/>
    </source>
</evidence>
<keyword evidence="3" id="KW-0762">Sugar transport</keyword>
<keyword evidence="6" id="KW-0418">Kinase</keyword>
<dbReference type="GO" id="GO:0016301">
    <property type="term" value="F:kinase activity"/>
    <property type="evidence" value="ECO:0007669"/>
    <property type="project" value="UniProtKB-KW"/>
</dbReference>
<accession>A0A4R3T4T0</accession>
<dbReference type="Proteomes" id="UP000295773">
    <property type="component" value="Unassembled WGS sequence"/>
</dbReference>
<keyword evidence="2" id="KW-0597">Phosphoprotein</keyword>
<keyword evidence="9" id="KW-1185">Reference proteome</keyword>
<dbReference type="GO" id="GO:0005886">
    <property type="term" value="C:plasma membrane"/>
    <property type="evidence" value="ECO:0007669"/>
    <property type="project" value="TreeGrafter"/>
</dbReference>
<dbReference type="AlphaFoldDB" id="A0A4R3T4T0"/>
<reference evidence="8 9" key="1">
    <citation type="submission" date="2019-03" db="EMBL/GenBank/DDBJ databases">
        <title>Genomic Encyclopedia of Type Strains, Phase IV (KMG-IV): sequencing the most valuable type-strain genomes for metagenomic binning, comparative biology and taxonomic classification.</title>
        <authorList>
            <person name="Goeker M."/>
        </authorList>
    </citation>
    <scope>NUCLEOTIDE SEQUENCE [LARGE SCALE GENOMIC DNA]</scope>
    <source>
        <strain evidence="8 9">DSM 29481</strain>
    </source>
</reference>
<dbReference type="CDD" id="cd05569">
    <property type="entry name" value="PTS_IIB_fructose"/>
    <property type="match status" value="1"/>
</dbReference>
<evidence type="ECO:0000256" key="5">
    <source>
        <dbReference type="ARBA" id="ARBA00022683"/>
    </source>
</evidence>
<dbReference type="InterPro" id="IPR050864">
    <property type="entry name" value="Bacterial_PTS_Sugar_Transport"/>
</dbReference>
<protein>
    <submittedName>
        <fullName evidence="8">PTS system fructose-specific IIB component/fructose-specific PTS system IIB-like component</fullName>
    </submittedName>
</protein>
<dbReference type="InterPro" id="IPR003353">
    <property type="entry name" value="PTS_IIB_fruc"/>
</dbReference>
<evidence type="ECO:0000256" key="3">
    <source>
        <dbReference type="ARBA" id="ARBA00022597"/>
    </source>
</evidence>
<dbReference type="GO" id="GO:0022877">
    <property type="term" value="F:protein-N(PI)-phosphohistidine-fructose phosphotransferase system transporter activity"/>
    <property type="evidence" value="ECO:0007669"/>
    <property type="project" value="InterPro"/>
</dbReference>
<evidence type="ECO:0000256" key="1">
    <source>
        <dbReference type="ARBA" id="ARBA00022448"/>
    </source>
</evidence>
<dbReference type="Gene3D" id="3.40.50.2300">
    <property type="match status" value="1"/>
</dbReference>
<dbReference type="EMBL" id="SMBP01000022">
    <property type="protein sequence ID" value="TCU55646.1"/>
    <property type="molecule type" value="Genomic_DNA"/>
</dbReference>
<feature type="domain" description="PTS EIIB type-2" evidence="7">
    <location>
        <begin position="1"/>
        <end position="97"/>
    </location>
</feature>
<dbReference type="InterPro" id="IPR013011">
    <property type="entry name" value="PTS_EIIB_2"/>
</dbReference>
<dbReference type="PROSITE" id="PS51099">
    <property type="entry name" value="PTS_EIIB_TYPE_2"/>
    <property type="match status" value="1"/>
</dbReference>
<dbReference type="Pfam" id="PF02302">
    <property type="entry name" value="PTS_IIB"/>
    <property type="match status" value="1"/>
</dbReference>
<keyword evidence="1" id="KW-0813">Transport</keyword>
<dbReference type="GeneID" id="73795057"/>
<organism evidence="8 9">
    <name type="scientific">Longicatena caecimuris</name>
    <dbReference type="NCBI Taxonomy" id="1796635"/>
    <lineage>
        <taxon>Bacteria</taxon>
        <taxon>Bacillati</taxon>
        <taxon>Bacillota</taxon>
        <taxon>Erysipelotrichia</taxon>
        <taxon>Erysipelotrichales</taxon>
        <taxon>Erysipelotrichaceae</taxon>
        <taxon>Longicatena</taxon>
    </lineage>
</organism>
<dbReference type="RefSeq" id="WP_008689367.1">
    <property type="nucleotide sequence ID" value="NZ_AP024510.1"/>
</dbReference>
<evidence type="ECO:0000259" key="7">
    <source>
        <dbReference type="PROSITE" id="PS51099"/>
    </source>
</evidence>